<protein>
    <recommendedName>
        <fullName evidence="2">Sperm microtubule inner protein 1 C-terminal domain-containing protein</fullName>
    </recommendedName>
</protein>
<dbReference type="InterPro" id="IPR054323">
    <property type="entry name" value="SPMIP1_C"/>
</dbReference>
<feature type="compositionally biased region" description="Polar residues" evidence="1">
    <location>
        <begin position="40"/>
        <end position="52"/>
    </location>
</feature>
<dbReference type="Ensembl" id="ENSOABT00000006047.2">
    <property type="protein sequence ID" value="ENSOABP00000005834.1"/>
    <property type="gene ID" value="ENSOABG00000003284.2"/>
</dbReference>
<dbReference type="PANTHER" id="PTHR35826:SF5">
    <property type="entry name" value="GENE 45521-RELATED"/>
    <property type="match status" value="1"/>
</dbReference>
<organism evidence="3 4">
    <name type="scientific">Oreochromis aureus</name>
    <name type="common">Israeli tilapia</name>
    <name type="synonym">Chromis aureus</name>
    <dbReference type="NCBI Taxonomy" id="47969"/>
    <lineage>
        <taxon>Eukaryota</taxon>
        <taxon>Metazoa</taxon>
        <taxon>Chordata</taxon>
        <taxon>Craniata</taxon>
        <taxon>Vertebrata</taxon>
        <taxon>Euteleostomi</taxon>
        <taxon>Actinopterygii</taxon>
        <taxon>Neopterygii</taxon>
        <taxon>Teleostei</taxon>
        <taxon>Neoteleostei</taxon>
        <taxon>Acanthomorphata</taxon>
        <taxon>Ovalentaria</taxon>
        <taxon>Cichlomorphae</taxon>
        <taxon>Cichliformes</taxon>
        <taxon>Cichlidae</taxon>
        <taxon>African cichlids</taxon>
        <taxon>Pseudocrenilabrinae</taxon>
        <taxon>Oreochromini</taxon>
        <taxon>Oreochromis</taxon>
    </lineage>
</organism>
<dbReference type="RefSeq" id="XP_031591626.1">
    <property type="nucleotide sequence ID" value="XM_031735766.2"/>
</dbReference>
<feature type="region of interest" description="Disordered" evidence="1">
    <location>
        <begin position="38"/>
        <end position="57"/>
    </location>
</feature>
<feature type="domain" description="Sperm microtubule inner protein 1 C-terminal" evidence="2">
    <location>
        <begin position="75"/>
        <end position="185"/>
    </location>
</feature>
<dbReference type="Pfam" id="PF22589">
    <property type="entry name" value="SPMIP1"/>
    <property type="match status" value="1"/>
</dbReference>
<dbReference type="KEGG" id="oau:116317102"/>
<reference evidence="3" key="2">
    <citation type="submission" date="2025-09" db="UniProtKB">
        <authorList>
            <consortium name="Ensembl"/>
        </authorList>
    </citation>
    <scope>IDENTIFICATION</scope>
</reference>
<name>A0A668S2Q3_OREAU</name>
<dbReference type="PANTHER" id="PTHR35826">
    <property type="entry name" value="PROTEIN ATP6V1FNB-LIKE"/>
    <property type="match status" value="1"/>
</dbReference>
<evidence type="ECO:0000259" key="2">
    <source>
        <dbReference type="Pfam" id="PF22589"/>
    </source>
</evidence>
<gene>
    <name evidence="3" type="primary">LOC116317102</name>
</gene>
<accession>A0A668S2Q3</accession>
<dbReference type="OMA" id="QYLKERM"/>
<dbReference type="Proteomes" id="UP000472276">
    <property type="component" value="Unassembled WGS sequence"/>
</dbReference>
<dbReference type="AlphaFoldDB" id="A0A668S2Q3"/>
<sequence>MSDLLTTQSQNCYREQIQKEMLTRLTWRSRYAKLYPSCYNPRNNSREPTQLPQLPKLPADPQAVVPLVARTTEKQSDLLRPPPPPVCSVGGEQQLSVPPLMRPVSPHTREALYQDSSHHGKGRTLYLHRRGHIKPEEKFNFPLLSSWDYGWRLGDYTLDYRTPSSARSSLVKNTFYAKNGVFSRPAATDTLG</sequence>
<evidence type="ECO:0000313" key="4">
    <source>
        <dbReference type="Proteomes" id="UP000472276"/>
    </source>
</evidence>
<reference evidence="3" key="1">
    <citation type="submission" date="2025-08" db="UniProtKB">
        <authorList>
            <consortium name="Ensembl"/>
        </authorList>
    </citation>
    <scope>IDENTIFICATION</scope>
</reference>
<keyword evidence="4" id="KW-1185">Reference proteome</keyword>
<evidence type="ECO:0000256" key="1">
    <source>
        <dbReference type="SAM" id="MobiDB-lite"/>
    </source>
</evidence>
<proteinExistence type="predicted"/>
<dbReference type="GeneID" id="116317102"/>
<evidence type="ECO:0000313" key="3">
    <source>
        <dbReference type="Ensembl" id="ENSOABP00000005834.1"/>
    </source>
</evidence>